<dbReference type="EMBL" id="JBCNJP010000023">
    <property type="protein sequence ID" value="KAK9058111.1"/>
    <property type="molecule type" value="Genomic_DNA"/>
</dbReference>
<reference evidence="2 3" key="1">
    <citation type="submission" date="2024-04" db="EMBL/GenBank/DDBJ databases">
        <title>The reference genome of an endangered Asteraceae, Deinandra increscens subsp. villosa, native to the Central Coast of California.</title>
        <authorList>
            <person name="Guilliams M."/>
            <person name="Hasenstab-Lehman K."/>
            <person name="Meyer R."/>
            <person name="Mcevoy S."/>
        </authorList>
    </citation>
    <scope>NUCLEOTIDE SEQUENCE [LARGE SCALE GENOMIC DNA]</scope>
    <source>
        <tissue evidence="2">Leaf</tissue>
    </source>
</reference>
<dbReference type="EMBL" id="JBCNJP010000023">
    <property type="protein sequence ID" value="KAK9058112.1"/>
    <property type="molecule type" value="Genomic_DNA"/>
</dbReference>
<gene>
    <name evidence="1" type="ORF">SSX86_022951</name>
    <name evidence="2" type="ORF">SSX86_022952</name>
</gene>
<comment type="caution">
    <text evidence="2">The sequence shown here is derived from an EMBL/GenBank/DDBJ whole genome shotgun (WGS) entry which is preliminary data.</text>
</comment>
<organism evidence="2 3">
    <name type="scientific">Deinandra increscens subsp. villosa</name>
    <dbReference type="NCBI Taxonomy" id="3103831"/>
    <lineage>
        <taxon>Eukaryota</taxon>
        <taxon>Viridiplantae</taxon>
        <taxon>Streptophyta</taxon>
        <taxon>Embryophyta</taxon>
        <taxon>Tracheophyta</taxon>
        <taxon>Spermatophyta</taxon>
        <taxon>Magnoliopsida</taxon>
        <taxon>eudicotyledons</taxon>
        <taxon>Gunneridae</taxon>
        <taxon>Pentapetalae</taxon>
        <taxon>asterids</taxon>
        <taxon>campanulids</taxon>
        <taxon>Asterales</taxon>
        <taxon>Asteraceae</taxon>
        <taxon>Asteroideae</taxon>
        <taxon>Heliantheae alliance</taxon>
        <taxon>Madieae</taxon>
        <taxon>Madiinae</taxon>
        <taxon>Deinandra</taxon>
    </lineage>
</organism>
<proteinExistence type="predicted"/>
<evidence type="ECO:0000313" key="1">
    <source>
        <dbReference type="EMBL" id="KAK9058111.1"/>
    </source>
</evidence>
<sequence length="84" mass="9013">MMGDVYPVESYDSYIMDQVLDANWGVLYDEDSTGHQSHTLNILVNTASGVLNLSLAVGPAETEGLSRITTVIPGTNESIGKLVQ</sequence>
<evidence type="ECO:0000313" key="3">
    <source>
        <dbReference type="Proteomes" id="UP001408789"/>
    </source>
</evidence>
<protein>
    <submittedName>
        <fullName evidence="2">Uncharacterized protein</fullName>
    </submittedName>
</protein>
<keyword evidence="3" id="KW-1185">Reference proteome</keyword>
<dbReference type="Proteomes" id="UP001408789">
    <property type="component" value="Unassembled WGS sequence"/>
</dbReference>
<name>A0AAP0CPX4_9ASTR</name>
<accession>A0AAP0CPX4</accession>
<evidence type="ECO:0000313" key="2">
    <source>
        <dbReference type="EMBL" id="KAK9058112.1"/>
    </source>
</evidence>
<dbReference type="AlphaFoldDB" id="A0AAP0CPX4"/>